<protein>
    <submittedName>
        <fullName evidence="5">ABC-2 type transport system ATP-binding protein</fullName>
    </submittedName>
</protein>
<dbReference type="PANTHER" id="PTHR42939:SF1">
    <property type="entry name" value="ABC TRANSPORTER ATP-BINDING PROTEIN ALBC-RELATED"/>
    <property type="match status" value="1"/>
</dbReference>
<dbReference type="AlphaFoldDB" id="A0A1X7K4Q4"/>
<dbReference type="STRING" id="1028.SAMN05661096_02331"/>
<accession>A0A1X7K4Q4</accession>
<dbReference type="InterPro" id="IPR003593">
    <property type="entry name" value="AAA+_ATPase"/>
</dbReference>
<keyword evidence="2" id="KW-0547">Nucleotide-binding</keyword>
<evidence type="ECO:0000313" key="5">
    <source>
        <dbReference type="EMBL" id="SMG35311.1"/>
    </source>
</evidence>
<dbReference type="GO" id="GO:0005524">
    <property type="term" value="F:ATP binding"/>
    <property type="evidence" value="ECO:0007669"/>
    <property type="project" value="UniProtKB-KW"/>
</dbReference>
<dbReference type="SUPFAM" id="SSF52540">
    <property type="entry name" value="P-loop containing nucleoside triphosphate hydrolases"/>
    <property type="match status" value="1"/>
</dbReference>
<dbReference type="PANTHER" id="PTHR42939">
    <property type="entry name" value="ABC TRANSPORTER ATP-BINDING PROTEIN ALBC-RELATED"/>
    <property type="match status" value="1"/>
</dbReference>
<gene>
    <name evidence="5" type="ORF">SAMN05661096_02331</name>
</gene>
<feature type="domain" description="ABC transporter" evidence="4">
    <location>
        <begin position="2"/>
        <end position="217"/>
    </location>
</feature>
<evidence type="ECO:0000313" key="6">
    <source>
        <dbReference type="Proteomes" id="UP000193804"/>
    </source>
</evidence>
<evidence type="ECO:0000259" key="4">
    <source>
        <dbReference type="PROSITE" id="PS50893"/>
    </source>
</evidence>
<dbReference type="CDD" id="cd03230">
    <property type="entry name" value="ABC_DR_subfamily_A"/>
    <property type="match status" value="1"/>
</dbReference>
<dbReference type="InterPro" id="IPR003439">
    <property type="entry name" value="ABC_transporter-like_ATP-bd"/>
</dbReference>
<dbReference type="RefSeq" id="WP_085517337.1">
    <property type="nucleotide sequence ID" value="NZ_FXAW01000004.1"/>
</dbReference>
<dbReference type="EMBL" id="FXAW01000004">
    <property type="protein sequence ID" value="SMG35311.1"/>
    <property type="molecule type" value="Genomic_DNA"/>
</dbReference>
<keyword evidence="6" id="KW-1185">Reference proteome</keyword>
<dbReference type="InterPro" id="IPR027417">
    <property type="entry name" value="P-loop_NTPase"/>
</dbReference>
<dbReference type="OrthoDB" id="9801987at2"/>
<reference evidence="6" key="1">
    <citation type="submission" date="2017-04" db="EMBL/GenBank/DDBJ databases">
        <authorList>
            <person name="Varghese N."/>
            <person name="Submissions S."/>
        </authorList>
    </citation>
    <scope>NUCLEOTIDE SEQUENCE [LARGE SCALE GENOMIC DNA]</scope>
    <source>
        <strain evidence="6">DSM 4125</strain>
    </source>
</reference>
<dbReference type="PROSITE" id="PS50893">
    <property type="entry name" value="ABC_TRANSPORTER_2"/>
    <property type="match status" value="1"/>
</dbReference>
<dbReference type="Gene3D" id="3.40.50.300">
    <property type="entry name" value="P-loop containing nucleotide triphosphate hydrolases"/>
    <property type="match status" value="1"/>
</dbReference>
<keyword evidence="3 5" id="KW-0067">ATP-binding</keyword>
<dbReference type="Proteomes" id="UP000193804">
    <property type="component" value="Unassembled WGS sequence"/>
</dbReference>
<evidence type="ECO:0000256" key="3">
    <source>
        <dbReference type="ARBA" id="ARBA00022840"/>
    </source>
</evidence>
<keyword evidence="1" id="KW-0813">Transport</keyword>
<name>A0A1X7K4Q4_9BACT</name>
<evidence type="ECO:0000256" key="1">
    <source>
        <dbReference type="ARBA" id="ARBA00022448"/>
    </source>
</evidence>
<dbReference type="Pfam" id="PF00005">
    <property type="entry name" value="ABC_tran"/>
    <property type="match status" value="1"/>
</dbReference>
<organism evidence="5 6">
    <name type="scientific">Marivirga sericea</name>
    <dbReference type="NCBI Taxonomy" id="1028"/>
    <lineage>
        <taxon>Bacteria</taxon>
        <taxon>Pseudomonadati</taxon>
        <taxon>Bacteroidota</taxon>
        <taxon>Cytophagia</taxon>
        <taxon>Cytophagales</taxon>
        <taxon>Marivirgaceae</taxon>
        <taxon>Marivirga</taxon>
    </lineage>
</organism>
<dbReference type="SMART" id="SM00382">
    <property type="entry name" value="AAA"/>
    <property type="match status" value="1"/>
</dbReference>
<sequence length="226" mass="25483">MIKVSNLSKSYGSNEVLNDINIELSSGKIFGFVGENGSGKTTLFKCIAGLEDYIGTIDSDYKPLKNHLGLLLTEPYFLPKLTAREYIILMCDARGKKHNDIDKKNIFELPLDKYAAEYSTGMKKKLAIFAILLQGNSYFILDEPYNGVDIQSNIMISELIKNLKNLGKTVLVSSHIISGLTDLCDKIFLLNDGQIRKDFSRDNFHLINKEMLKDNFTSKINLLDLE</sequence>
<dbReference type="InterPro" id="IPR051782">
    <property type="entry name" value="ABC_Transporter_VariousFunc"/>
</dbReference>
<dbReference type="GO" id="GO:0016887">
    <property type="term" value="F:ATP hydrolysis activity"/>
    <property type="evidence" value="ECO:0007669"/>
    <property type="project" value="InterPro"/>
</dbReference>
<evidence type="ECO:0000256" key="2">
    <source>
        <dbReference type="ARBA" id="ARBA00022741"/>
    </source>
</evidence>
<proteinExistence type="predicted"/>